<proteinExistence type="predicted"/>
<keyword evidence="3" id="KW-1185">Reference proteome</keyword>
<organism evidence="2 3">
    <name type="scientific">Artemisia annua</name>
    <name type="common">Sweet wormwood</name>
    <dbReference type="NCBI Taxonomy" id="35608"/>
    <lineage>
        <taxon>Eukaryota</taxon>
        <taxon>Viridiplantae</taxon>
        <taxon>Streptophyta</taxon>
        <taxon>Embryophyta</taxon>
        <taxon>Tracheophyta</taxon>
        <taxon>Spermatophyta</taxon>
        <taxon>Magnoliopsida</taxon>
        <taxon>eudicotyledons</taxon>
        <taxon>Gunneridae</taxon>
        <taxon>Pentapetalae</taxon>
        <taxon>asterids</taxon>
        <taxon>campanulids</taxon>
        <taxon>Asterales</taxon>
        <taxon>Asteraceae</taxon>
        <taxon>Asteroideae</taxon>
        <taxon>Anthemideae</taxon>
        <taxon>Artemisiinae</taxon>
        <taxon>Artemisia</taxon>
    </lineage>
</organism>
<comment type="caution">
    <text evidence="2">The sequence shown here is derived from an EMBL/GenBank/DDBJ whole genome shotgun (WGS) entry which is preliminary data.</text>
</comment>
<gene>
    <name evidence="2" type="ORF">CTI12_AA235790</name>
</gene>
<dbReference type="PANTHER" id="PTHR38377">
    <property type="entry name" value="THREONINE-TRNA LIGASE 2"/>
    <property type="match status" value="1"/>
</dbReference>
<reference evidence="2 3" key="1">
    <citation type="journal article" date="2018" name="Mol. Plant">
        <title>The genome of Artemisia annua provides insight into the evolution of Asteraceae family and artemisinin biosynthesis.</title>
        <authorList>
            <person name="Shen Q."/>
            <person name="Zhang L."/>
            <person name="Liao Z."/>
            <person name="Wang S."/>
            <person name="Yan T."/>
            <person name="Shi P."/>
            <person name="Liu M."/>
            <person name="Fu X."/>
            <person name="Pan Q."/>
            <person name="Wang Y."/>
            <person name="Lv Z."/>
            <person name="Lu X."/>
            <person name="Zhang F."/>
            <person name="Jiang W."/>
            <person name="Ma Y."/>
            <person name="Chen M."/>
            <person name="Hao X."/>
            <person name="Li L."/>
            <person name="Tang Y."/>
            <person name="Lv G."/>
            <person name="Zhou Y."/>
            <person name="Sun X."/>
            <person name="Brodelius P.E."/>
            <person name="Rose J.K.C."/>
            <person name="Tang K."/>
        </authorList>
    </citation>
    <scope>NUCLEOTIDE SEQUENCE [LARGE SCALE GENOMIC DNA]</scope>
    <source>
        <strain evidence="3">cv. Huhao1</strain>
        <tissue evidence="2">Leaf</tissue>
    </source>
</reference>
<dbReference type="OrthoDB" id="2405052at2759"/>
<evidence type="ECO:0000313" key="2">
    <source>
        <dbReference type="EMBL" id="PWA76261.1"/>
    </source>
</evidence>
<evidence type="ECO:0000256" key="1">
    <source>
        <dbReference type="SAM" id="Coils"/>
    </source>
</evidence>
<accession>A0A2U1NS16</accession>
<evidence type="ECO:0000313" key="3">
    <source>
        <dbReference type="Proteomes" id="UP000245207"/>
    </source>
</evidence>
<feature type="coiled-coil region" evidence="1">
    <location>
        <begin position="42"/>
        <end position="76"/>
    </location>
</feature>
<protein>
    <submittedName>
        <fullName evidence="2">Uncharacterized protein</fullName>
    </submittedName>
</protein>
<dbReference type="AlphaFoldDB" id="A0A2U1NS16"/>
<sequence length="98" mass="11164">MAASNNLEETLKPFHLRASQAEERLARLEAAFATTKVSDSGNEELLNKVAELEKRLEEAKSEQLAEREKALKEEEKLRYRITHLLRALEKADSNLATK</sequence>
<dbReference type="EMBL" id="PKPP01002288">
    <property type="protein sequence ID" value="PWA76261.1"/>
    <property type="molecule type" value="Genomic_DNA"/>
</dbReference>
<name>A0A2U1NS16_ARTAN</name>
<dbReference type="PANTHER" id="PTHR38377:SF1">
    <property type="entry name" value="THREONINE-TRNA LIGASE 2"/>
    <property type="match status" value="1"/>
</dbReference>
<keyword evidence="1" id="KW-0175">Coiled coil</keyword>
<dbReference type="Proteomes" id="UP000245207">
    <property type="component" value="Unassembled WGS sequence"/>
</dbReference>